<dbReference type="RefSeq" id="WP_164459620.1">
    <property type="nucleotide sequence ID" value="NZ_JAAIFS010000005.1"/>
</dbReference>
<dbReference type="AlphaFoldDB" id="A0A6B3QNK6"/>
<sequence>MVRLLHQEEPHVPLARSTRRGLAVAVTTVLTVTGGALSVPAPAAHATVTADSAAADAAMPFLKDARLVDAGLTGFLTATDGSFDKRWTRYTDGLGSIYSNRTQLRSTRTADYLVFVGSVRVQQRNLKTLSSSEVFVGNLPGEPRYAGSAADAVFTTVEADGALTLRQHTHGREGARAVTGLPAGAKDLAVAPGTPDDALLTFTDGTRQKWALIDLATGAVHEVHDRTPGSARGDVAVSGTHVVWTENDDTDSPEVFLLDRATDAVRRIPIAHARASDLQVGLVGGWVVHGEAGGLTSGDENPLYAVTAYDPDTGRSVKLLDHLTSSAAAPDGLYVRGGSVAGGEGLYKITAGADGAPVVTRVASAGAPTKVEITGNSVPAVVDLDENGGSTSLRWDLSRTSVDVRITLRHVRTGKALVVTETHPSTPSVTLDWDGGHIGDGFEAAPNGAYTWEVVAAPLNGIGPTATAEGTFTVTRKAQPHDFNDNGTPDVLTRDSGGRLWRSDTYFSTRINDDGQLTEGEDKALVGGGWNVYDRIEATGDVGGSSVGDLVARDASGVLWLYRGDGRGGFATRTRVGGGWQVYDRITGGSDVTGDGRNDLLATDRSGVLWLYPGTGNATAPFSARKRVGGGWGVYNDLTAVGNIGGAAAGDLIARDKDGVLWLYLGKGDGTFASRSRIGGGWGPYTHLVAVGDADRDGRNDLVALGPTGNYLYRGTGVWRTPFRGRQVMGLDNPDGARQPVV</sequence>
<evidence type="ECO:0000313" key="2">
    <source>
        <dbReference type="EMBL" id="NEV89653.1"/>
    </source>
</evidence>
<dbReference type="SUPFAM" id="SSF69304">
    <property type="entry name" value="Tricorn protease N-terminal domain"/>
    <property type="match status" value="1"/>
</dbReference>
<dbReference type="EMBL" id="JAAIFS010000005">
    <property type="protein sequence ID" value="NEV89653.1"/>
    <property type="molecule type" value="Genomic_DNA"/>
</dbReference>
<name>A0A6B3QNK6_STRTE</name>
<keyword evidence="1" id="KW-0732">Signal</keyword>
<dbReference type="InterPro" id="IPR028994">
    <property type="entry name" value="Integrin_alpha_N"/>
</dbReference>
<gene>
    <name evidence="2" type="ORF">GUR47_23735</name>
</gene>
<evidence type="ECO:0000256" key="1">
    <source>
        <dbReference type="ARBA" id="ARBA00022729"/>
    </source>
</evidence>
<comment type="caution">
    <text evidence="2">The sequence shown here is derived from an EMBL/GenBank/DDBJ whole genome shotgun (WGS) entry which is preliminary data.</text>
</comment>
<reference evidence="2" key="1">
    <citation type="journal article" date="2020" name="Microorganisms">
        <title>Isolation, Genomic and Metabolomic Characterization of Streptomyces tendae VITAKN with Quorum Sensing Inhibitory Activity from Southern India.</title>
        <authorList>
            <person name="Ishaque N.M."/>
            <person name="Burgsdorf I."/>
            <person name="Limlingan Malit J.J."/>
            <person name="Saha S."/>
            <person name="Teta R."/>
            <person name="Ewe D."/>
            <person name="Kannabiran K."/>
            <person name="Hrouzek P."/>
            <person name="Steindler L."/>
            <person name="Costantino V."/>
            <person name="Saurav K."/>
        </authorList>
    </citation>
    <scope>NUCLEOTIDE SEQUENCE</scope>
    <source>
        <strain evidence="2">VITAKN</strain>
    </source>
</reference>
<proteinExistence type="predicted"/>
<dbReference type="Gene3D" id="2.115.10.10">
    <property type="entry name" value="Tachylectin 2"/>
    <property type="match status" value="1"/>
</dbReference>
<dbReference type="Pfam" id="PF13517">
    <property type="entry name" value="FG-GAP_3"/>
    <property type="match status" value="1"/>
</dbReference>
<organism evidence="2">
    <name type="scientific">Streptomyces tendae</name>
    <dbReference type="NCBI Taxonomy" id="1932"/>
    <lineage>
        <taxon>Bacteria</taxon>
        <taxon>Bacillati</taxon>
        <taxon>Actinomycetota</taxon>
        <taxon>Actinomycetes</taxon>
        <taxon>Kitasatosporales</taxon>
        <taxon>Streptomycetaceae</taxon>
        <taxon>Streptomyces</taxon>
    </lineage>
</organism>
<dbReference type="InterPro" id="IPR013517">
    <property type="entry name" value="FG-GAP"/>
</dbReference>
<dbReference type="SUPFAM" id="SSF69318">
    <property type="entry name" value="Integrin alpha N-terminal domain"/>
    <property type="match status" value="1"/>
</dbReference>
<protein>
    <submittedName>
        <fullName evidence="2">VCBS repeat-containing protein</fullName>
    </submittedName>
</protein>
<accession>A0A6B3QNK6</accession>